<comment type="caution">
    <text evidence="1">The sequence shown here is derived from an EMBL/GenBank/DDBJ whole genome shotgun (WGS) entry which is preliminary data.</text>
</comment>
<name>A0ACB0YEE4_MELEN</name>
<sequence length="327" mass="36019">MSRRSSTSVSNRNSTANESEKSSIDNSDAENCMDEVNIESFDPKIQEQNCVDDSTETRSTSQSISTAHTSGTRHTSVAEQNTYGNLCSESTSSTGLNQNNSLAISLEDLRDPDFKIRGFSVTSLKENSISNGRSSNMSERSLSICSELNSRIMFLRGGRNRASGKSNKPCMPKPLQLLSKFDGDYADIDELMINERNAPSDEVLLHHSFNPIYSNGAGTMPVSNENIDYVQICPMATTALKELSTTRSNSFKRSNSLYDILSIHQPKDTTKIQNSEADYYASFDWTNVCMSPRALTSSASYLTHMLNKGNPQGKDSANSSGKKTNRK</sequence>
<protein>
    <submittedName>
        <fullName evidence="1">Uncharacterized protein</fullName>
    </submittedName>
</protein>
<reference evidence="1" key="1">
    <citation type="submission" date="2023-11" db="EMBL/GenBank/DDBJ databases">
        <authorList>
            <person name="Poullet M."/>
        </authorList>
    </citation>
    <scope>NUCLEOTIDE SEQUENCE</scope>
    <source>
        <strain evidence="1">E1834</strain>
    </source>
</reference>
<dbReference type="EMBL" id="CAVMJV010000011">
    <property type="protein sequence ID" value="CAK5043380.1"/>
    <property type="molecule type" value="Genomic_DNA"/>
</dbReference>
<evidence type="ECO:0000313" key="2">
    <source>
        <dbReference type="Proteomes" id="UP001497535"/>
    </source>
</evidence>
<evidence type="ECO:0000313" key="1">
    <source>
        <dbReference type="EMBL" id="CAK5043380.1"/>
    </source>
</evidence>
<dbReference type="Proteomes" id="UP001497535">
    <property type="component" value="Unassembled WGS sequence"/>
</dbReference>
<keyword evidence="2" id="KW-1185">Reference proteome</keyword>
<gene>
    <name evidence="1" type="ORF">MENTE1834_LOCUS11110</name>
</gene>
<proteinExistence type="predicted"/>
<organism evidence="1 2">
    <name type="scientific">Meloidogyne enterolobii</name>
    <name type="common">Root-knot nematode worm</name>
    <name type="synonym">Meloidogyne mayaguensis</name>
    <dbReference type="NCBI Taxonomy" id="390850"/>
    <lineage>
        <taxon>Eukaryota</taxon>
        <taxon>Metazoa</taxon>
        <taxon>Ecdysozoa</taxon>
        <taxon>Nematoda</taxon>
        <taxon>Chromadorea</taxon>
        <taxon>Rhabditida</taxon>
        <taxon>Tylenchina</taxon>
        <taxon>Tylenchomorpha</taxon>
        <taxon>Tylenchoidea</taxon>
        <taxon>Meloidogynidae</taxon>
        <taxon>Meloidogyninae</taxon>
        <taxon>Meloidogyne</taxon>
    </lineage>
</organism>
<accession>A0ACB0YEE4</accession>